<sequence length="41" mass="5108">MINLVARIVKLRKLHRMRRHGTGSFVRLRIARKDRQRQRRK</sequence>
<accession>A0A0H3G4L2</accession>
<dbReference type="KEGG" id="bms:BR1863"/>
<name>A0A0H3G4L2_BRUSU</name>
<dbReference type="EMBL" id="CP002997">
    <property type="protein sequence ID" value="AEM19175.1"/>
    <property type="molecule type" value="Genomic_DNA"/>
</dbReference>
<evidence type="ECO:0000313" key="1">
    <source>
        <dbReference type="EMBL" id="AEM19175.1"/>
    </source>
</evidence>
<reference evidence="1 2" key="1">
    <citation type="journal article" date="2011" name="J. Bacteriol.">
        <title>Revised genome sequence of Brucella suis 1330.</title>
        <authorList>
            <person name="Tae H."/>
            <person name="Shallom S."/>
            <person name="Settlage R."/>
            <person name="Preston D."/>
            <person name="Adams L.G."/>
            <person name="Garner H.R."/>
        </authorList>
    </citation>
    <scope>NUCLEOTIDE SEQUENCE [LARGE SCALE GENOMIC DNA]</scope>
    <source>
        <strain evidence="1 2">1330</strain>
    </source>
</reference>
<evidence type="ECO:0000313" key="2">
    <source>
        <dbReference type="Proteomes" id="UP000007104"/>
    </source>
</evidence>
<dbReference type="KEGG" id="bsi:BS1330_I1857"/>
<dbReference type="Proteomes" id="UP000007104">
    <property type="component" value="Chromosome I"/>
</dbReference>
<proteinExistence type="predicted"/>
<gene>
    <name evidence="1" type="ordered locus">BS1330_I1857</name>
</gene>
<dbReference type="AlphaFoldDB" id="A0A0H3G4L2"/>
<keyword evidence="2" id="KW-1185">Reference proteome</keyword>
<protein>
    <submittedName>
        <fullName evidence="1">Uncharacterized protein</fullName>
    </submittedName>
</protein>
<dbReference type="HOGENOM" id="CLU_3266737_0_0_5"/>
<organism evidence="1 2">
    <name type="scientific">Brucella suis biovar 1 (strain 1330)</name>
    <dbReference type="NCBI Taxonomy" id="204722"/>
    <lineage>
        <taxon>Bacteria</taxon>
        <taxon>Pseudomonadati</taxon>
        <taxon>Pseudomonadota</taxon>
        <taxon>Alphaproteobacteria</taxon>
        <taxon>Hyphomicrobiales</taxon>
        <taxon>Brucellaceae</taxon>
        <taxon>Brucella/Ochrobactrum group</taxon>
        <taxon>Brucella</taxon>
    </lineage>
</organism>